<sequence length="126" mass="14488">MSANIEQLQPADPRRVNVYMPYYQGNKRTLLPQAISLYEKGVLEGKRKIEGGESIPFVATWNVAALPSDLTRCRLQFDGNAEMSYEVTLANNEFVNFLIEVIMNFKTSRSIDFSKGFYRKLLRLDE</sequence>
<protein>
    <submittedName>
        <fullName evidence="1">Uncharacterized protein</fullName>
    </submittedName>
</protein>
<dbReference type="AlphaFoldDB" id="A0A926VIG5"/>
<dbReference type="Proteomes" id="UP000641646">
    <property type="component" value="Unassembled WGS sequence"/>
</dbReference>
<accession>A0A926VIG5</accession>
<dbReference type="InterPro" id="IPR054652">
    <property type="entry name" value="T4P_EbsA-like"/>
</dbReference>
<gene>
    <name evidence="1" type="ORF">H6G03_26155</name>
</gene>
<reference evidence="1" key="1">
    <citation type="journal article" date="2015" name="ISME J.">
        <title>Draft Genome Sequence of Streptomyces incarnatus NRRL8089, which Produces the Nucleoside Antibiotic Sinefungin.</title>
        <authorList>
            <person name="Oshima K."/>
            <person name="Hattori M."/>
            <person name="Shimizu H."/>
            <person name="Fukuda K."/>
            <person name="Nemoto M."/>
            <person name="Inagaki K."/>
            <person name="Tamura T."/>
        </authorList>
    </citation>
    <scope>NUCLEOTIDE SEQUENCE</scope>
    <source>
        <strain evidence="1">FACHB-1375</strain>
    </source>
</reference>
<name>A0A926VIG5_9CYAN</name>
<dbReference type="RefSeq" id="WP_190471026.1">
    <property type="nucleotide sequence ID" value="NZ_JACJPW010000085.1"/>
</dbReference>
<dbReference type="EMBL" id="JACJPW010000085">
    <property type="protein sequence ID" value="MBD2184510.1"/>
    <property type="molecule type" value="Genomic_DNA"/>
</dbReference>
<dbReference type="NCBIfam" id="NF045587">
    <property type="entry name" value="T4P_biogen_EbsA"/>
    <property type="match status" value="1"/>
</dbReference>
<keyword evidence="2" id="KW-1185">Reference proteome</keyword>
<evidence type="ECO:0000313" key="1">
    <source>
        <dbReference type="EMBL" id="MBD2184510.1"/>
    </source>
</evidence>
<organism evidence="1 2">
    <name type="scientific">Aerosakkonema funiforme FACHB-1375</name>
    <dbReference type="NCBI Taxonomy" id="2949571"/>
    <lineage>
        <taxon>Bacteria</taxon>
        <taxon>Bacillati</taxon>
        <taxon>Cyanobacteriota</taxon>
        <taxon>Cyanophyceae</taxon>
        <taxon>Oscillatoriophycideae</taxon>
        <taxon>Aerosakkonematales</taxon>
        <taxon>Aerosakkonemataceae</taxon>
        <taxon>Aerosakkonema</taxon>
    </lineage>
</organism>
<proteinExistence type="predicted"/>
<comment type="caution">
    <text evidence="1">The sequence shown here is derived from an EMBL/GenBank/DDBJ whole genome shotgun (WGS) entry which is preliminary data.</text>
</comment>
<evidence type="ECO:0000313" key="2">
    <source>
        <dbReference type="Proteomes" id="UP000641646"/>
    </source>
</evidence>
<reference evidence="1" key="2">
    <citation type="submission" date="2020-08" db="EMBL/GenBank/DDBJ databases">
        <authorList>
            <person name="Chen M."/>
            <person name="Teng W."/>
            <person name="Zhao L."/>
            <person name="Hu C."/>
            <person name="Zhou Y."/>
            <person name="Han B."/>
            <person name="Song L."/>
            <person name="Shu W."/>
        </authorList>
    </citation>
    <scope>NUCLEOTIDE SEQUENCE</scope>
    <source>
        <strain evidence="1">FACHB-1375</strain>
    </source>
</reference>